<dbReference type="FunFam" id="3.20.20.70:FF:000071">
    <property type="entry name" value="Hydroxymethylglutaryl-CoA lyase"/>
    <property type="match status" value="1"/>
</dbReference>
<protein>
    <submittedName>
        <fullName evidence="6">Hydroxymethylglutaryl-CoA lyase</fullName>
    </submittedName>
</protein>
<dbReference type="Gene3D" id="3.20.20.70">
    <property type="entry name" value="Aldolase class I"/>
    <property type="match status" value="1"/>
</dbReference>
<organism evidence="6 7">
    <name type="scientific">Enemella dayhoffiae</name>
    <dbReference type="NCBI Taxonomy" id="2016507"/>
    <lineage>
        <taxon>Bacteria</taxon>
        <taxon>Bacillati</taxon>
        <taxon>Actinomycetota</taxon>
        <taxon>Actinomycetes</taxon>
        <taxon>Propionibacteriales</taxon>
        <taxon>Propionibacteriaceae</taxon>
        <taxon>Enemella</taxon>
    </lineage>
</organism>
<dbReference type="PROSITE" id="PS50991">
    <property type="entry name" value="PYR_CT"/>
    <property type="match status" value="1"/>
</dbReference>
<feature type="region of interest" description="Disordered" evidence="4">
    <location>
        <begin position="310"/>
        <end position="332"/>
    </location>
</feature>
<dbReference type="PANTHER" id="PTHR42738">
    <property type="entry name" value="HYDROXYMETHYLGLUTARYL-COA LYASE"/>
    <property type="match status" value="1"/>
</dbReference>
<dbReference type="GO" id="GO:0006552">
    <property type="term" value="P:L-leucine catabolic process"/>
    <property type="evidence" value="ECO:0007669"/>
    <property type="project" value="TreeGrafter"/>
</dbReference>
<reference evidence="6 7" key="1">
    <citation type="submission" date="2017-07" db="EMBL/GenBank/DDBJ databases">
        <title>Draft whole genome sequences of clinical Proprionibacteriaceae strains.</title>
        <authorList>
            <person name="Bernier A.-M."/>
            <person name="Bernard K."/>
            <person name="Domingo M.-C."/>
        </authorList>
    </citation>
    <scope>NUCLEOTIDE SEQUENCE [LARGE SCALE GENOMIC DNA]</scope>
    <source>
        <strain evidence="6 7">NML 130396</strain>
    </source>
</reference>
<dbReference type="NCBIfam" id="NF004283">
    <property type="entry name" value="PRK05692.1"/>
    <property type="match status" value="1"/>
</dbReference>
<dbReference type="PANTHER" id="PTHR42738:SF7">
    <property type="entry name" value="HYDROXYMETHYLGLUTARYL-COA LYASE"/>
    <property type="match status" value="1"/>
</dbReference>
<keyword evidence="2" id="KW-0479">Metal-binding</keyword>
<dbReference type="Proteomes" id="UP000216311">
    <property type="component" value="Unassembled WGS sequence"/>
</dbReference>
<evidence type="ECO:0000256" key="4">
    <source>
        <dbReference type="SAM" id="MobiDB-lite"/>
    </source>
</evidence>
<evidence type="ECO:0000313" key="7">
    <source>
        <dbReference type="Proteomes" id="UP000216311"/>
    </source>
</evidence>
<dbReference type="SUPFAM" id="SSF51569">
    <property type="entry name" value="Aldolase"/>
    <property type="match status" value="1"/>
</dbReference>
<dbReference type="EMBL" id="NMVQ01000012">
    <property type="protein sequence ID" value="OYO22031.1"/>
    <property type="molecule type" value="Genomic_DNA"/>
</dbReference>
<evidence type="ECO:0000259" key="5">
    <source>
        <dbReference type="PROSITE" id="PS50991"/>
    </source>
</evidence>
<dbReference type="RefSeq" id="WP_094363773.1">
    <property type="nucleotide sequence ID" value="NZ_NMVQ01000012.1"/>
</dbReference>
<dbReference type="CDD" id="cd07938">
    <property type="entry name" value="DRE_TIM_HMGL"/>
    <property type="match status" value="1"/>
</dbReference>
<dbReference type="GO" id="GO:0046872">
    <property type="term" value="F:metal ion binding"/>
    <property type="evidence" value="ECO:0007669"/>
    <property type="project" value="UniProtKB-KW"/>
</dbReference>
<keyword evidence="7" id="KW-1185">Reference proteome</keyword>
<comment type="caution">
    <text evidence="6">The sequence shown here is derived from an EMBL/GenBank/DDBJ whole genome shotgun (WGS) entry which is preliminary data.</text>
</comment>
<evidence type="ECO:0000313" key="6">
    <source>
        <dbReference type="EMBL" id="OYO22031.1"/>
    </source>
</evidence>
<dbReference type="GO" id="GO:0004419">
    <property type="term" value="F:hydroxymethylglutaryl-CoA lyase activity"/>
    <property type="evidence" value="ECO:0007669"/>
    <property type="project" value="TreeGrafter"/>
</dbReference>
<dbReference type="AlphaFoldDB" id="A0A255H318"/>
<dbReference type="Pfam" id="PF00682">
    <property type="entry name" value="HMGL-like"/>
    <property type="match status" value="1"/>
</dbReference>
<evidence type="ECO:0000256" key="2">
    <source>
        <dbReference type="ARBA" id="ARBA00022723"/>
    </source>
</evidence>
<dbReference type="InterPro" id="IPR013785">
    <property type="entry name" value="Aldolase_TIM"/>
</dbReference>
<gene>
    <name evidence="6" type="ORF">CGZ93_08900</name>
</gene>
<comment type="similarity">
    <text evidence="1">Belongs to the HMG-CoA lyase family.</text>
</comment>
<dbReference type="InterPro" id="IPR043594">
    <property type="entry name" value="HMGL"/>
</dbReference>
<evidence type="ECO:0000256" key="3">
    <source>
        <dbReference type="ARBA" id="ARBA00023239"/>
    </source>
</evidence>
<accession>A0A255H318</accession>
<dbReference type="InterPro" id="IPR000891">
    <property type="entry name" value="PYR_CT"/>
</dbReference>
<dbReference type="OrthoDB" id="9784013at2"/>
<feature type="domain" description="Pyruvate carboxyltransferase" evidence="5">
    <location>
        <begin position="18"/>
        <end position="286"/>
    </location>
</feature>
<dbReference type="GO" id="GO:0046951">
    <property type="term" value="P:ketone body biosynthetic process"/>
    <property type="evidence" value="ECO:0007669"/>
    <property type="project" value="TreeGrafter"/>
</dbReference>
<proteinExistence type="inferred from homology"/>
<keyword evidence="3 6" id="KW-0456">Lyase</keyword>
<evidence type="ECO:0000256" key="1">
    <source>
        <dbReference type="ARBA" id="ARBA00009405"/>
    </source>
</evidence>
<name>A0A255H318_9ACTN</name>
<sequence length="332" mass="35173">MQWFPEVRRPAADLPPQVTVFEVGARDGLQAEKQTVTTATKVELINRLMSAGLTHIEATSFVSPKWVPQLADAAEVMAAIERPPGVRLPVLVPNQRGLERALAAGAQDVAVFVSATEEFARANLNTTVEGALEMVAPVVTDARAAGVRVRGYVSMCWGDPWQGPVPAASVVRVTDRLLELGCHRVSLGDTIGVATAGGVHQVLQAHGDHGIAPDQLALHFHDTYGQALTNVYAGLQFGVTEFDSSAGGLGGCPYAHSATGNLATEDLVWMLHGLGIETGVNLAALVATSVWLARRLGRPSPSRVVNALAGRIAPEHDQQRGPRQQSDETGQD</sequence>
<feature type="compositionally biased region" description="Polar residues" evidence="4">
    <location>
        <begin position="321"/>
        <end position="332"/>
    </location>
</feature>